<feature type="chain" id="PRO_5046848506" evidence="1">
    <location>
        <begin position="20"/>
        <end position="181"/>
    </location>
</feature>
<dbReference type="EMBL" id="AP028912">
    <property type="protein sequence ID" value="BES93611.1"/>
    <property type="molecule type" value="Genomic_DNA"/>
</dbReference>
<dbReference type="Gene3D" id="1.10.238.20">
    <property type="entry name" value="Pheromone/general odorant binding protein domain"/>
    <property type="match status" value="1"/>
</dbReference>
<dbReference type="Proteomes" id="UP001307889">
    <property type="component" value="Chromosome 4"/>
</dbReference>
<dbReference type="InterPro" id="IPR036728">
    <property type="entry name" value="PBP_GOBP_sf"/>
</dbReference>
<evidence type="ECO:0000313" key="2">
    <source>
        <dbReference type="EMBL" id="BES93611.1"/>
    </source>
</evidence>
<dbReference type="Pfam" id="PF01395">
    <property type="entry name" value="PBP_GOBP"/>
    <property type="match status" value="1"/>
</dbReference>
<keyword evidence="3" id="KW-1185">Reference proteome</keyword>
<accession>A0ABN7AMZ7</accession>
<gene>
    <name evidence="2" type="ORF">NTJ_06420</name>
</gene>
<keyword evidence="1" id="KW-0732">Signal</keyword>
<proteinExistence type="predicted"/>
<evidence type="ECO:0000313" key="3">
    <source>
        <dbReference type="Proteomes" id="UP001307889"/>
    </source>
</evidence>
<protein>
    <submittedName>
        <fullName evidence="2">Uncharacterized protein</fullName>
    </submittedName>
</protein>
<sequence length="181" mass="19812">MKVLEVSLWLLTCLPATLLMPAMTPPPSGGSNSNNDHDQVQLTADTLSCLRDSNITVEEVQNTTFFNAKIKISRQAMCFAACLISTDYNVSISSDGILKQEGILLQALMEGMDKTNATDVLDICKKVVSPDEVVCANIYNYASCVNQVYFEKKGIKALGNILDQDDKMGSHSYQTENPSHP</sequence>
<dbReference type="CDD" id="cd23992">
    <property type="entry name" value="PBP_GOBP"/>
    <property type="match status" value="1"/>
</dbReference>
<dbReference type="InterPro" id="IPR006170">
    <property type="entry name" value="PBP/GOBP"/>
</dbReference>
<organism evidence="2 3">
    <name type="scientific">Nesidiocoris tenuis</name>
    <dbReference type="NCBI Taxonomy" id="355587"/>
    <lineage>
        <taxon>Eukaryota</taxon>
        <taxon>Metazoa</taxon>
        <taxon>Ecdysozoa</taxon>
        <taxon>Arthropoda</taxon>
        <taxon>Hexapoda</taxon>
        <taxon>Insecta</taxon>
        <taxon>Pterygota</taxon>
        <taxon>Neoptera</taxon>
        <taxon>Paraneoptera</taxon>
        <taxon>Hemiptera</taxon>
        <taxon>Heteroptera</taxon>
        <taxon>Panheteroptera</taxon>
        <taxon>Cimicomorpha</taxon>
        <taxon>Miridae</taxon>
        <taxon>Dicyphina</taxon>
        <taxon>Nesidiocoris</taxon>
    </lineage>
</organism>
<name>A0ABN7AMZ7_9HEMI</name>
<dbReference type="SUPFAM" id="SSF47565">
    <property type="entry name" value="Insect pheromone/odorant-binding proteins"/>
    <property type="match status" value="1"/>
</dbReference>
<feature type="signal peptide" evidence="1">
    <location>
        <begin position="1"/>
        <end position="19"/>
    </location>
</feature>
<evidence type="ECO:0000256" key="1">
    <source>
        <dbReference type="SAM" id="SignalP"/>
    </source>
</evidence>
<reference evidence="2 3" key="1">
    <citation type="submission" date="2023-09" db="EMBL/GenBank/DDBJ databases">
        <title>Nesidiocoris tenuis whole genome shotgun sequence.</title>
        <authorList>
            <person name="Shibata T."/>
            <person name="Shimoda M."/>
            <person name="Kobayashi T."/>
            <person name="Uehara T."/>
        </authorList>
    </citation>
    <scope>NUCLEOTIDE SEQUENCE [LARGE SCALE GENOMIC DNA]</scope>
    <source>
        <strain evidence="2 3">Japan</strain>
    </source>
</reference>